<evidence type="ECO:0000313" key="2">
    <source>
        <dbReference type="EMBL" id="GBP36232.1"/>
    </source>
</evidence>
<sequence>MLVSRAHGRQSLGCDEPDDNAVDRRGRERKKKHRKRERRLSCGNRPETFSRFTCYCKWSESSPSPARGSAARRAEGCLRKANHFSGFCNISAAFSGYKKLNLEEKREPGWFRSYPNLRLKSEGFEPKWHKRNPRHVRPSIRVSQSSPYLGPKPMLLISTTVGLVHVGFYKYLKTSSVPYEATSAVLGDHAQTVKLLLIGTAGVARFKGTKNVGGDQHLENNVLKRMVARELGAT</sequence>
<proteinExistence type="predicted"/>
<gene>
    <name evidence="2" type="ORF">EVAR_85479_1</name>
</gene>
<evidence type="ECO:0000256" key="1">
    <source>
        <dbReference type="SAM" id="MobiDB-lite"/>
    </source>
</evidence>
<feature type="compositionally biased region" description="Basic residues" evidence="1">
    <location>
        <begin position="27"/>
        <end position="38"/>
    </location>
</feature>
<feature type="region of interest" description="Disordered" evidence="1">
    <location>
        <begin position="1"/>
        <end position="40"/>
    </location>
</feature>
<protein>
    <submittedName>
        <fullName evidence="2">Uncharacterized protein</fullName>
    </submittedName>
</protein>
<reference evidence="2 3" key="1">
    <citation type="journal article" date="2019" name="Commun. Biol.">
        <title>The bagworm genome reveals a unique fibroin gene that provides high tensile strength.</title>
        <authorList>
            <person name="Kono N."/>
            <person name="Nakamura H."/>
            <person name="Ohtoshi R."/>
            <person name="Tomita M."/>
            <person name="Numata K."/>
            <person name="Arakawa K."/>
        </authorList>
    </citation>
    <scope>NUCLEOTIDE SEQUENCE [LARGE SCALE GENOMIC DNA]</scope>
</reference>
<accession>A0A4C1VD73</accession>
<comment type="caution">
    <text evidence="2">The sequence shown here is derived from an EMBL/GenBank/DDBJ whole genome shotgun (WGS) entry which is preliminary data.</text>
</comment>
<name>A0A4C1VD73_EUMVA</name>
<dbReference type="Proteomes" id="UP000299102">
    <property type="component" value="Unassembled WGS sequence"/>
</dbReference>
<evidence type="ECO:0000313" key="3">
    <source>
        <dbReference type="Proteomes" id="UP000299102"/>
    </source>
</evidence>
<organism evidence="2 3">
    <name type="scientific">Eumeta variegata</name>
    <name type="common">Bagworm moth</name>
    <name type="synonym">Eumeta japonica</name>
    <dbReference type="NCBI Taxonomy" id="151549"/>
    <lineage>
        <taxon>Eukaryota</taxon>
        <taxon>Metazoa</taxon>
        <taxon>Ecdysozoa</taxon>
        <taxon>Arthropoda</taxon>
        <taxon>Hexapoda</taxon>
        <taxon>Insecta</taxon>
        <taxon>Pterygota</taxon>
        <taxon>Neoptera</taxon>
        <taxon>Endopterygota</taxon>
        <taxon>Lepidoptera</taxon>
        <taxon>Glossata</taxon>
        <taxon>Ditrysia</taxon>
        <taxon>Tineoidea</taxon>
        <taxon>Psychidae</taxon>
        <taxon>Oiketicinae</taxon>
        <taxon>Eumeta</taxon>
    </lineage>
</organism>
<dbReference type="EMBL" id="BGZK01000316">
    <property type="protein sequence ID" value="GBP36232.1"/>
    <property type="molecule type" value="Genomic_DNA"/>
</dbReference>
<keyword evidence="3" id="KW-1185">Reference proteome</keyword>
<dbReference type="AlphaFoldDB" id="A0A4C1VD73"/>